<accession>A0A933SBF7</accession>
<protein>
    <submittedName>
        <fullName evidence="3">DUF262 domain-containing protein</fullName>
    </submittedName>
</protein>
<dbReference type="Proteomes" id="UP000696931">
    <property type="component" value="Unassembled WGS sequence"/>
</dbReference>
<dbReference type="AlphaFoldDB" id="A0A933SBF7"/>
<evidence type="ECO:0000313" key="3">
    <source>
        <dbReference type="EMBL" id="MBI5168155.1"/>
    </source>
</evidence>
<evidence type="ECO:0000259" key="1">
    <source>
        <dbReference type="Pfam" id="PF03235"/>
    </source>
</evidence>
<feature type="domain" description="GmrSD restriction endonucleases C-terminal" evidence="2">
    <location>
        <begin position="437"/>
        <end position="578"/>
    </location>
</feature>
<dbReference type="Pfam" id="PF03235">
    <property type="entry name" value="GmrSD_N"/>
    <property type="match status" value="1"/>
</dbReference>
<proteinExistence type="predicted"/>
<dbReference type="PANTHER" id="PTHR35149">
    <property type="entry name" value="SLL5132 PROTEIN"/>
    <property type="match status" value="1"/>
</dbReference>
<name>A0A933SBF7_UNCEI</name>
<dbReference type="EMBL" id="JACRIW010000014">
    <property type="protein sequence ID" value="MBI5168155.1"/>
    <property type="molecule type" value="Genomic_DNA"/>
</dbReference>
<organism evidence="3 4">
    <name type="scientific">Eiseniibacteriota bacterium</name>
    <dbReference type="NCBI Taxonomy" id="2212470"/>
    <lineage>
        <taxon>Bacteria</taxon>
        <taxon>Candidatus Eiseniibacteriota</taxon>
    </lineage>
</organism>
<dbReference type="Pfam" id="PF07510">
    <property type="entry name" value="GmrSD_C"/>
    <property type="match status" value="1"/>
</dbReference>
<evidence type="ECO:0000313" key="4">
    <source>
        <dbReference type="Proteomes" id="UP000696931"/>
    </source>
</evidence>
<dbReference type="InterPro" id="IPR011089">
    <property type="entry name" value="GmrSD_C"/>
</dbReference>
<gene>
    <name evidence="3" type="ORF">HZA61_01570</name>
</gene>
<reference evidence="3" key="1">
    <citation type="submission" date="2020-07" db="EMBL/GenBank/DDBJ databases">
        <title>Huge and variable diversity of episymbiotic CPR bacteria and DPANN archaea in groundwater ecosystems.</title>
        <authorList>
            <person name="He C.Y."/>
            <person name="Keren R."/>
            <person name="Whittaker M."/>
            <person name="Farag I.F."/>
            <person name="Doudna J."/>
            <person name="Cate J.H.D."/>
            <person name="Banfield J.F."/>
        </authorList>
    </citation>
    <scope>NUCLEOTIDE SEQUENCE</scope>
    <source>
        <strain evidence="3">NC_groundwater_1813_Pr3_B-0.1um_71_17</strain>
    </source>
</reference>
<sequence length="585" mass="66719">MGKAISQTNSKSIQALFKSFYVVPDFQREYVWKRQQVRQLLVDLKEARDSNNQDTYFLGSIVVFQDGPEKYSLVDGQQRLTTLYVLFCAIRDRIRHLDPNGDIDFLTACIAGTSVAVGGVSERHHRVTMDFEADKRVLEQIGEAKAHEVALKKREAGRPILDAYLEAAEFLDDQYGEDLPGLRSFAYYLLTQVEIIVVETEDFLQALVIFERINDRGLGLSAVDLLKNLLFKSSSPDQHTKLAKEWRQIIDTLRHGGEKNYLRFLRYFLVAHYNFERMPKAEEVFSWIVEHRDGLGIGRETSRFIQQVRRAAEAYVRMLEGQAPDGGANDYILGIANQGSSVRQHLPILLAGRHLSPTEFRRLSRAMECMTVVFALANAQWNEMERRVPGWCRQLREASTPADVDVFISEQVNQAVREHLPAAHEKLNGTKEMRPGLLKYFLARLAQTVDRECGKDHDLGAYLKAKVTIEHILPQSLPESVVREGFGSVEAAKSYVYRLGNLTLLHSGANAAAQAQPFEDKKRIFERSDYELTRSLVTDIELGRDTKYGKTRTKYGLTPFEVWSAENVEKRQQALVKVMNELWGL</sequence>
<comment type="caution">
    <text evidence="3">The sequence shown here is derived from an EMBL/GenBank/DDBJ whole genome shotgun (WGS) entry which is preliminary data.</text>
</comment>
<evidence type="ECO:0000259" key="2">
    <source>
        <dbReference type="Pfam" id="PF07510"/>
    </source>
</evidence>
<feature type="domain" description="GmrSD restriction endonucleases N-terminal" evidence="1">
    <location>
        <begin position="18"/>
        <end position="231"/>
    </location>
</feature>
<dbReference type="InterPro" id="IPR004919">
    <property type="entry name" value="GmrSD_N"/>
</dbReference>
<dbReference type="PANTHER" id="PTHR35149:SF1">
    <property type="entry name" value="DUF5655 DOMAIN-CONTAINING PROTEIN"/>
    <property type="match status" value="1"/>
</dbReference>